<dbReference type="AlphaFoldDB" id="G4RAB2"/>
<dbReference type="PATRIC" id="fig|1082931.4.peg.426"/>
<feature type="domain" description="Aminotransferase class I/classII large" evidence="8">
    <location>
        <begin position="27"/>
        <end position="389"/>
    </location>
</feature>
<dbReference type="GO" id="GO:0030170">
    <property type="term" value="F:pyridoxal phosphate binding"/>
    <property type="evidence" value="ECO:0007669"/>
    <property type="project" value="InterPro"/>
</dbReference>
<gene>
    <name evidence="9" type="ordered locus">KKY_429</name>
</gene>
<dbReference type="Pfam" id="PF00155">
    <property type="entry name" value="Aminotran_1_2"/>
    <property type="match status" value="1"/>
</dbReference>
<dbReference type="GO" id="GO:0004838">
    <property type="term" value="F:L-tyrosine-2-oxoglutarate transaminase activity"/>
    <property type="evidence" value="ECO:0007669"/>
    <property type="project" value="TreeGrafter"/>
</dbReference>
<dbReference type="NCBIfam" id="NF006719">
    <property type="entry name" value="PRK09257.1"/>
    <property type="match status" value="1"/>
</dbReference>
<keyword evidence="10" id="KW-1185">Reference proteome</keyword>
<dbReference type="EC" id="2.6.1.-" evidence="7"/>
<evidence type="ECO:0000256" key="7">
    <source>
        <dbReference type="RuleBase" id="RU000481"/>
    </source>
</evidence>
<comment type="cofactor">
    <cofactor evidence="1 7">
        <name>pyridoxal 5'-phosphate</name>
        <dbReference type="ChEBI" id="CHEBI:597326"/>
    </cofactor>
</comment>
<dbReference type="PANTHER" id="PTHR11879">
    <property type="entry name" value="ASPARTATE AMINOTRANSFERASE"/>
    <property type="match status" value="1"/>
</dbReference>
<protein>
    <recommendedName>
        <fullName evidence="7">Aminotransferase</fullName>
        <ecNumber evidence="7">2.6.1.-</ecNumber>
    </recommendedName>
</protein>
<keyword evidence="5 7" id="KW-0808">Transferase</keyword>
<dbReference type="Gene3D" id="3.40.640.10">
    <property type="entry name" value="Type I PLP-dependent aspartate aminotransferase-like (Major domain)"/>
    <property type="match status" value="1"/>
</dbReference>
<keyword evidence="4 7" id="KW-0032">Aminotransferase</keyword>
<dbReference type="PANTHER" id="PTHR11879:SF22">
    <property type="entry name" value="ASPARTATE AMINOTRANSFERASE, MITOCHONDRIAL"/>
    <property type="match status" value="1"/>
</dbReference>
<dbReference type="InterPro" id="IPR015422">
    <property type="entry name" value="PyrdxlP-dep_Trfase_small"/>
</dbReference>
<dbReference type="InterPro" id="IPR015421">
    <property type="entry name" value="PyrdxlP-dep_Trfase_major"/>
</dbReference>
<dbReference type="HOGENOM" id="CLU_032440_0_1_5"/>
<evidence type="ECO:0000259" key="8">
    <source>
        <dbReference type="Pfam" id="PF00155"/>
    </source>
</evidence>
<dbReference type="InterPro" id="IPR004839">
    <property type="entry name" value="Aminotransferase_I/II_large"/>
</dbReference>
<dbReference type="InterPro" id="IPR004838">
    <property type="entry name" value="NHTrfase_class1_PyrdxlP-BS"/>
</dbReference>
<dbReference type="KEGG" id="phl:KKY_429"/>
<dbReference type="InterPro" id="IPR015424">
    <property type="entry name" value="PyrdxlP-dep_Trfase"/>
</dbReference>
<dbReference type="STRING" id="1082931.KKY_429"/>
<evidence type="ECO:0000256" key="6">
    <source>
        <dbReference type="ARBA" id="ARBA00022898"/>
    </source>
</evidence>
<evidence type="ECO:0000313" key="9">
    <source>
        <dbReference type="EMBL" id="AEQ50471.1"/>
    </source>
</evidence>
<dbReference type="EMBL" id="CP003075">
    <property type="protein sequence ID" value="AEQ50471.1"/>
    <property type="molecule type" value="Genomic_DNA"/>
</dbReference>
<proteinExistence type="inferred from homology"/>
<dbReference type="GO" id="GO:0042802">
    <property type="term" value="F:identical protein binding"/>
    <property type="evidence" value="ECO:0007669"/>
    <property type="project" value="TreeGrafter"/>
</dbReference>
<dbReference type="PRINTS" id="PR00799">
    <property type="entry name" value="TRANSAMINASE"/>
</dbReference>
<dbReference type="GO" id="GO:0004069">
    <property type="term" value="F:L-aspartate:2-oxoglutarate aminotransferase activity"/>
    <property type="evidence" value="ECO:0007669"/>
    <property type="project" value="TreeGrafter"/>
</dbReference>
<dbReference type="InterPro" id="IPR000796">
    <property type="entry name" value="Asp_trans"/>
</dbReference>
<dbReference type="FunFam" id="3.40.640.10:FF:000066">
    <property type="entry name" value="Aspartate aminotransferase"/>
    <property type="match status" value="1"/>
</dbReference>
<dbReference type="GO" id="GO:0005829">
    <property type="term" value="C:cytosol"/>
    <property type="evidence" value="ECO:0007669"/>
    <property type="project" value="TreeGrafter"/>
</dbReference>
<sequence>MFETLSKAPQDKIFALMAEIAADDRPGKIDLGIGVYKDDDGNTPIMTAVKKAEERIVSTSKTKTYIGVAGNKGFARAMVDLALDGAVPDDRVRAAQAPGGTGALWVLLTLLKRANPDATVWISDPSWPNHRPMAEQAGFKVEAYPYFDPETGKVRFDDMLAKLDSLGKSDIVLLHGCCHNPTGANLDHDQWHKVIASLKRTGAFPLVDMAYQGFGDGLDEDAYGLRALAAEIDEFVCATSCSKNFGIYRERVGCAIVVGKDAAQADIANSQMLNVIRGAYSQPPDHGAEIVRIILEDADLRAEWKAELEAMRNRMIANRKALADAIRSRSNSTDFDFVAEHRGMFSLLGLKVETVDHLKAENAVYMLDDSRINIAGLADERIQRLADAIVGATRKA</sequence>
<dbReference type="Gene3D" id="3.90.1150.10">
    <property type="entry name" value="Aspartate Aminotransferase, domain 1"/>
    <property type="match status" value="1"/>
</dbReference>
<dbReference type="SUPFAM" id="SSF53383">
    <property type="entry name" value="PLP-dependent transferases"/>
    <property type="match status" value="1"/>
</dbReference>
<organism evidence="9 10">
    <name type="scientific">Pelagibacterium halotolerans (strain DSM 22347 / JCM 15775 / CGMCC 1.7692 / B2)</name>
    <dbReference type="NCBI Taxonomy" id="1082931"/>
    <lineage>
        <taxon>Bacteria</taxon>
        <taxon>Pseudomonadati</taxon>
        <taxon>Pseudomonadota</taxon>
        <taxon>Alphaproteobacteria</taxon>
        <taxon>Hyphomicrobiales</taxon>
        <taxon>Devosiaceae</taxon>
        <taxon>Pelagibacterium</taxon>
    </lineage>
</organism>
<evidence type="ECO:0000256" key="3">
    <source>
        <dbReference type="ARBA" id="ARBA00011738"/>
    </source>
</evidence>
<dbReference type="eggNOG" id="COG1448">
    <property type="taxonomic scope" value="Bacteria"/>
</dbReference>
<keyword evidence="6" id="KW-0663">Pyridoxal phosphate</keyword>
<accession>G4RAB2</accession>
<evidence type="ECO:0000256" key="2">
    <source>
        <dbReference type="ARBA" id="ARBA00007441"/>
    </source>
</evidence>
<evidence type="ECO:0000256" key="1">
    <source>
        <dbReference type="ARBA" id="ARBA00001933"/>
    </source>
</evidence>
<dbReference type="RefSeq" id="WP_014129620.1">
    <property type="nucleotide sequence ID" value="NC_016078.1"/>
</dbReference>
<dbReference type="GO" id="GO:0033585">
    <property type="term" value="P:L-phenylalanine biosynthetic process from chorismate via phenylpyruvate"/>
    <property type="evidence" value="ECO:0007669"/>
    <property type="project" value="TreeGrafter"/>
</dbReference>
<dbReference type="CDD" id="cd00609">
    <property type="entry name" value="AAT_like"/>
    <property type="match status" value="1"/>
</dbReference>
<dbReference type="Proteomes" id="UP000008850">
    <property type="component" value="Chromosome"/>
</dbReference>
<evidence type="ECO:0000256" key="4">
    <source>
        <dbReference type="ARBA" id="ARBA00022576"/>
    </source>
</evidence>
<evidence type="ECO:0000313" key="10">
    <source>
        <dbReference type="Proteomes" id="UP000008850"/>
    </source>
</evidence>
<reference evidence="9 10" key="1">
    <citation type="journal article" date="2012" name="J. Bacteriol.">
        <title>Complete genome sequence of Pelagibacterium halotolerans B2T.</title>
        <authorList>
            <person name="Huo Y.Y."/>
            <person name="Cheng H."/>
            <person name="Han X.F."/>
            <person name="Jiang X.W."/>
            <person name="Sun C."/>
            <person name="Zhang X.Q."/>
            <person name="Zhu X.F."/>
            <person name="Liu Y.F."/>
            <person name="Li P.F."/>
            <person name="Ni P.X."/>
            <person name="Wu M."/>
        </authorList>
    </citation>
    <scope>NUCLEOTIDE SEQUENCE [LARGE SCALE GENOMIC DNA]</scope>
    <source>
        <strain evidence="10">DSM 22347 / JCM 15775 / CGMCC 1.7692 / B2</strain>
    </source>
</reference>
<name>G4RAB2_PELHB</name>
<comment type="similarity">
    <text evidence="2 7">Belongs to the class-I pyridoxal-phosphate-dependent aminotransferase family.</text>
</comment>
<dbReference type="PROSITE" id="PS00105">
    <property type="entry name" value="AA_TRANSFER_CLASS_1"/>
    <property type="match status" value="1"/>
</dbReference>
<comment type="subunit">
    <text evidence="3">Homodimer.</text>
</comment>
<evidence type="ECO:0000256" key="5">
    <source>
        <dbReference type="ARBA" id="ARBA00022679"/>
    </source>
</evidence>